<dbReference type="Proteomes" id="UP000630887">
    <property type="component" value="Unassembled WGS sequence"/>
</dbReference>
<sequence length="1365" mass="143584">MTLPETVDLTAPYARPLVLLPVRLETRYTADGTALRVRVYPDDLHVDRLDRGLDEAERAAGVAYWQQVRAGTPHEDAYAVLQRAVRPDRAAWVATALTPPGPDAAPGAAEPVRPARLRPAPVARALPDRFVGMLYQGRDLIGAGSSAPLANPLVMGARPGGGFVEAAAMPARRRPGKNRPAGLRVPEGTEWTVDYAAAETAGMAFTIPVNGHSGPFRLLVFGVRGDDGQAELESLLTAHRVTGGVEFLAPGTPTNNTEHDRSAWHHRRPPSPPAEHLTAPPPDADGPRLSAALGIDPAVLAGLDGADRTGERLAHAAHVTLWPASWDSYLDTAIMPTPTGPTLGEDTRAALRDTFEQDVRGGGPLPALRIGNQPYGVLPVVATGGPTQVIGPMPGLQRVLDKARGTLAATSDAPTAATNLLDVLGTAPAMLGVRMRAGLPDLDELIAAMTIYDPLGGDLPHYSQEIALRDALAAEYGLNFGRLGYVSFGTVTRPLLLPLVADGDDGDQRYAENLVAGQDRRISTVLQALIEMGHETENRARRRAAGGDVPAAVAGLEPALAADVERVLGTPQPDVDLLRSVADRLAATFGHAGPGTLAGYQPFAALRTSLLAEGRARASEPLLVAALQAWCRALHHASRFEQAVLELVAAPLDQRRIAVAQALDCCSHRLDAWLTSLATVRLRGLRAQEPSGLTLGAYGWVDELPGPGMPRSRRGGYVHAPSLAQAATAGVLRSADLAHRGQAFAVDLSSERIRTGLHLLDGVRQGQPLGAVLGYRVERALHEGGLGRFVLSLRDAAPLAAGAPDGGRASDAVTRAGILDGVRLLDLSRDDIRAALLRAPDNPYLTEPWTVSDDELARVAAVLDDAAAAHDAAADLMLAESVHQLVSGGTARAAANLDAAGGADVPPPEPEFARTPTLGVALTHRLLVLATGPASAPDSGWASDGPLAVAEPWLERWLRARLGPATGIEVAPGVGLDQARLSASDLVYASGDPARLLRLLRAALPDLGDTPQAGPLRRLVARAGSLRRLLVASRPLQPLDLAASGADVWHTVDTAELAARLSAALAELRTAADDDQREGKPPALALARFGIDPADLPAAKAIAQRRVRQAEKLRPDWPAVAEALFGADFRLLPRLVPGVGDPFSQRLGAVAADRSQLGRFLHDAATVRPAVAHHTDTLLHADAAATPYRLRVAQFGGAAAGQARTGDAAHWLALPFGDGRPPPDKPATCLIVDADDDITEGTAVAGLLVDEWVEVVPRRRADGTQQLTSGVAVHADAPAARAPQAILLAVPPADTDWTVDLLAATLTETLDLARLRATTLEFSSWLGRVLPALMFPAFSLAGERVLDFRHLASQPLDNPVPFVGD</sequence>
<name>A0A8J3KUW7_9ACTN</name>
<dbReference type="RefSeq" id="WP_203693081.1">
    <property type="nucleotide sequence ID" value="NZ_BONI01000026.1"/>
</dbReference>
<protein>
    <submittedName>
        <fullName evidence="2">Uncharacterized protein</fullName>
    </submittedName>
</protein>
<proteinExistence type="predicted"/>
<keyword evidence="3" id="KW-1185">Reference proteome</keyword>
<comment type="caution">
    <text evidence="2">The sequence shown here is derived from an EMBL/GenBank/DDBJ whole genome shotgun (WGS) entry which is preliminary data.</text>
</comment>
<evidence type="ECO:0000313" key="3">
    <source>
        <dbReference type="Proteomes" id="UP000630887"/>
    </source>
</evidence>
<evidence type="ECO:0000256" key="1">
    <source>
        <dbReference type="SAM" id="MobiDB-lite"/>
    </source>
</evidence>
<dbReference type="EMBL" id="BONI01000026">
    <property type="protein sequence ID" value="GIG06727.1"/>
    <property type="molecule type" value="Genomic_DNA"/>
</dbReference>
<organism evidence="2 3">
    <name type="scientific">Catellatospora coxensis</name>
    <dbReference type="NCBI Taxonomy" id="310354"/>
    <lineage>
        <taxon>Bacteria</taxon>
        <taxon>Bacillati</taxon>
        <taxon>Actinomycetota</taxon>
        <taxon>Actinomycetes</taxon>
        <taxon>Micromonosporales</taxon>
        <taxon>Micromonosporaceae</taxon>
        <taxon>Catellatospora</taxon>
    </lineage>
</organism>
<gene>
    <name evidence="2" type="ORF">Cco03nite_34270</name>
</gene>
<feature type="region of interest" description="Disordered" evidence="1">
    <location>
        <begin position="246"/>
        <end position="287"/>
    </location>
</feature>
<evidence type="ECO:0000313" key="2">
    <source>
        <dbReference type="EMBL" id="GIG06727.1"/>
    </source>
</evidence>
<reference evidence="2 3" key="1">
    <citation type="submission" date="2021-01" db="EMBL/GenBank/DDBJ databases">
        <title>Whole genome shotgun sequence of Catellatospora coxensis NBRC 107359.</title>
        <authorList>
            <person name="Komaki H."/>
            <person name="Tamura T."/>
        </authorList>
    </citation>
    <scope>NUCLEOTIDE SEQUENCE [LARGE SCALE GENOMIC DNA]</scope>
    <source>
        <strain evidence="2 3">NBRC 107359</strain>
    </source>
</reference>
<accession>A0A8J3KUW7</accession>